<keyword evidence="6 16" id="KW-0597">Phosphoprotein</keyword>
<organism evidence="24 25">
    <name type="scientific">Aquipseudomonas campi</name>
    <dbReference type="NCBI Taxonomy" id="2731681"/>
    <lineage>
        <taxon>Bacteria</taxon>
        <taxon>Pseudomonadati</taxon>
        <taxon>Pseudomonadota</taxon>
        <taxon>Gammaproteobacteria</taxon>
        <taxon>Pseudomonadales</taxon>
        <taxon>Pseudomonadaceae</taxon>
        <taxon>Aquipseudomonas</taxon>
    </lineage>
</organism>
<feature type="domain" description="PAS" evidence="20">
    <location>
        <begin position="394"/>
        <end position="468"/>
    </location>
</feature>
<keyword evidence="10" id="KW-0418">Kinase</keyword>
<feature type="transmembrane region" description="Helical" evidence="17">
    <location>
        <begin position="231"/>
        <end position="254"/>
    </location>
</feature>
<dbReference type="Gene3D" id="3.30.565.10">
    <property type="entry name" value="Histidine kinase-like ATPase, C-terminal domain"/>
    <property type="match status" value="1"/>
</dbReference>
<feature type="domain" description="PAS" evidence="20">
    <location>
        <begin position="534"/>
        <end position="564"/>
    </location>
</feature>
<evidence type="ECO:0000256" key="3">
    <source>
        <dbReference type="ARBA" id="ARBA00012438"/>
    </source>
</evidence>
<evidence type="ECO:0000256" key="16">
    <source>
        <dbReference type="PROSITE-ProRule" id="PRU00169"/>
    </source>
</evidence>
<dbReference type="SMART" id="SM00086">
    <property type="entry name" value="PAC"/>
    <property type="match status" value="3"/>
</dbReference>
<dbReference type="CDD" id="cd16922">
    <property type="entry name" value="HATPase_EvgS-ArcB-TorS-like"/>
    <property type="match status" value="1"/>
</dbReference>
<dbReference type="NCBIfam" id="TIGR00229">
    <property type="entry name" value="sensory_box"/>
    <property type="match status" value="3"/>
</dbReference>
<evidence type="ECO:0000256" key="1">
    <source>
        <dbReference type="ARBA" id="ARBA00000085"/>
    </source>
</evidence>
<sequence length="1229" mass="133903">MSYLTSLFLDASDPGLFLYGSYNPGLVALSLLIAMFASGMALQVAGMARLSDNRLYRQVALISGSLALGGGVWSMHFIGMLAFQLCARVDYAPGLTLLSLLPSLFASWIALQLLARRSISNTQLITSGVLVGAGIGAMHYSGMAAMQMAPLLRYDPYWFALSILVAVVLAILALWVRFGLRGRISGVRAILASGVVMGLAIAGMHYTGMAAARFIGSAEPLDQQSNADSVFIALAVALITVTLTVFVAAANGLLRYRQLFRQMQGSESRLRAILETAVDGIVIIDEHGLIEGLNTAAERLYGWRKEELVGRHINTVIPASYHQGALDYLPRMMREGQSDIVGGSREVEAQLKDGSLLPIRLAIGLANLPGKTLYVGFISDISERKAMEQALRESEQQYRSLIGNIPGVSFRCLLDANWSMLFISDAVEKLTGWTAADFMSQRQSISALFHPEDVQQVADNVHAAIAQSRNYTVEYRLYDRQGEEHWIWESGSAVRDERGEPKWIDGVLLDITESKLRNAEFESTVNAIRRALAVVEFDLQGQILDANQNFLDLMGYQLEEIQGQHHRMLCAQAYVESPQYSAFWARLGRGELDAGEYLRLGKGGREVWIQASYNPIFDADGKPFKVIKFATDLSQRREMEEALREAKDVAEQAAAAKTTFLANMSHEIRTPMNAIIGFTELLLGGSLDSLQRRHLSTVRQAARSLLGLLNDILDTAKLERGAVELECVDFSLRELCQQICDSLRLSAEAKGLTLELDYPAELGEYFKGDPLRIQQVLTNLVGNAVKFTERGWVRLELRAGQADGLHFAVRDSGIGIAADRLQRIFDPFAQADATMSRRFGGTGLGTTIARQLTELMGGRIEVESQLGEGSNFHVWLRLPVGVATSHEPAASGLGLTPLRILAADDVPQNIELLSLTLGRLGHQVVTAYDGEEALAAFLAGRFDLLLMDVQMPRVDGLEATRRIRRHEQVNGLQPTPIIALTASVLEQDRRAAREAGMDGFASKPLEMDKLLAEIAAVTGLAAAVPLRPLTLPEDLPETSIDWPRGVQLWGSDTALLAAIRRFLAEHANVATQIADLLQRGEQVAATELTHRVRGAAANLALLRLSRLAGQLEHALKGAVPASTEELLTKLKQALASLPAALPELAAALDKPVASAVELAQLRPLIEQALAALQHGELAEQALQPLLAALPAERAQALDAAINDFDFERAAVLLAELLGWLEQQPGGTQA</sequence>
<feature type="modified residue" description="4-aspartylphosphate" evidence="16">
    <location>
        <position position="948"/>
    </location>
</feature>
<evidence type="ECO:0000313" key="24">
    <source>
        <dbReference type="EMBL" id="QKE63427.1"/>
    </source>
</evidence>
<feature type="transmembrane region" description="Helical" evidence="17">
    <location>
        <begin position="26"/>
        <end position="47"/>
    </location>
</feature>
<dbReference type="SMART" id="SM00091">
    <property type="entry name" value="PAS"/>
    <property type="match status" value="3"/>
</dbReference>
<evidence type="ECO:0000313" key="25">
    <source>
        <dbReference type="Proteomes" id="UP000501379"/>
    </source>
</evidence>
<dbReference type="PANTHER" id="PTHR43047:SF64">
    <property type="entry name" value="HISTIDINE KINASE CONTAINING CHEY-HOMOLOGOUS RECEIVER DOMAIN AND PAS DOMAIN-RELATED"/>
    <property type="match status" value="1"/>
</dbReference>
<dbReference type="InterPro" id="IPR005467">
    <property type="entry name" value="His_kinase_dom"/>
</dbReference>
<dbReference type="InterPro" id="IPR005330">
    <property type="entry name" value="MHYT_dom"/>
</dbReference>
<keyword evidence="11" id="KW-0067">ATP-binding</keyword>
<feature type="transmembrane region" description="Helical" evidence="17">
    <location>
        <begin position="157"/>
        <end position="178"/>
    </location>
</feature>
<dbReference type="GO" id="GO:0006355">
    <property type="term" value="P:regulation of DNA-templated transcription"/>
    <property type="evidence" value="ECO:0007669"/>
    <property type="project" value="InterPro"/>
</dbReference>
<keyword evidence="4" id="KW-1003">Cell membrane</keyword>
<evidence type="ECO:0000256" key="15">
    <source>
        <dbReference type="PROSITE-ProRule" id="PRU00110"/>
    </source>
</evidence>
<dbReference type="Pfam" id="PF00989">
    <property type="entry name" value="PAS"/>
    <property type="match status" value="1"/>
</dbReference>
<feature type="domain" description="Histidine kinase" evidence="18">
    <location>
        <begin position="663"/>
        <end position="880"/>
    </location>
</feature>
<dbReference type="InterPro" id="IPR036641">
    <property type="entry name" value="HPT_dom_sf"/>
</dbReference>
<feature type="domain" description="MHYT" evidence="23">
    <location>
        <begin position="22"/>
        <end position="215"/>
    </location>
</feature>
<keyword evidence="9" id="KW-0547">Nucleotide-binding</keyword>
<dbReference type="InterPro" id="IPR011006">
    <property type="entry name" value="CheY-like_superfamily"/>
</dbReference>
<keyword evidence="13" id="KW-0902">Two-component regulatory system</keyword>
<name>A0A6M8FF07_9GAMM</name>
<dbReference type="InterPro" id="IPR000700">
    <property type="entry name" value="PAS-assoc_C"/>
</dbReference>
<keyword evidence="14 17" id="KW-0472">Membrane</keyword>
<evidence type="ECO:0000259" key="23">
    <source>
        <dbReference type="PROSITE" id="PS50924"/>
    </source>
</evidence>
<dbReference type="Pfam" id="PF00072">
    <property type="entry name" value="Response_reg"/>
    <property type="match status" value="1"/>
</dbReference>
<evidence type="ECO:0000256" key="12">
    <source>
        <dbReference type="ARBA" id="ARBA00022989"/>
    </source>
</evidence>
<feature type="domain" description="PAS" evidence="20">
    <location>
        <begin position="266"/>
        <end position="336"/>
    </location>
</feature>
<dbReference type="Gene3D" id="1.10.287.130">
    <property type="match status" value="1"/>
</dbReference>
<comment type="catalytic activity">
    <reaction evidence="1">
        <text>ATP + protein L-histidine = ADP + protein N-phospho-L-histidine.</text>
        <dbReference type="EC" id="2.7.13.3"/>
    </reaction>
</comment>
<dbReference type="InterPro" id="IPR000014">
    <property type="entry name" value="PAS"/>
</dbReference>
<dbReference type="InterPro" id="IPR036097">
    <property type="entry name" value="HisK_dim/P_sf"/>
</dbReference>
<dbReference type="InterPro" id="IPR001610">
    <property type="entry name" value="PAC"/>
</dbReference>
<dbReference type="PANTHER" id="PTHR43047">
    <property type="entry name" value="TWO-COMPONENT HISTIDINE PROTEIN KINASE"/>
    <property type="match status" value="1"/>
</dbReference>
<dbReference type="InterPro" id="IPR008207">
    <property type="entry name" value="Sig_transdc_His_kin_Hpt_dom"/>
</dbReference>
<dbReference type="PROSITE" id="PS50894">
    <property type="entry name" value="HPT"/>
    <property type="match status" value="1"/>
</dbReference>
<feature type="modified residue" description="Phosphohistidine" evidence="15">
    <location>
        <position position="1090"/>
    </location>
</feature>
<evidence type="ECO:0000259" key="22">
    <source>
        <dbReference type="PROSITE" id="PS50894"/>
    </source>
</evidence>
<evidence type="ECO:0000259" key="20">
    <source>
        <dbReference type="PROSITE" id="PS50112"/>
    </source>
</evidence>
<dbReference type="RefSeq" id="WP_173206953.1">
    <property type="nucleotide sequence ID" value="NZ_CP053697.2"/>
</dbReference>
<evidence type="ECO:0000256" key="13">
    <source>
        <dbReference type="ARBA" id="ARBA00023012"/>
    </source>
</evidence>
<dbReference type="Pfam" id="PF00512">
    <property type="entry name" value="HisKA"/>
    <property type="match status" value="1"/>
</dbReference>
<keyword evidence="12 17" id="KW-1133">Transmembrane helix</keyword>
<dbReference type="PROSITE" id="PS50110">
    <property type="entry name" value="RESPONSE_REGULATORY"/>
    <property type="match status" value="1"/>
</dbReference>
<feature type="domain" description="Response regulatory" evidence="19">
    <location>
        <begin position="899"/>
        <end position="1018"/>
    </location>
</feature>
<dbReference type="PROSITE" id="PS50112">
    <property type="entry name" value="PAS"/>
    <property type="match status" value="3"/>
</dbReference>
<dbReference type="Gene3D" id="1.20.120.160">
    <property type="entry name" value="HPT domain"/>
    <property type="match status" value="1"/>
</dbReference>
<dbReference type="EMBL" id="CP053697">
    <property type="protein sequence ID" value="QKE63427.1"/>
    <property type="molecule type" value="Genomic_DNA"/>
</dbReference>
<dbReference type="SMART" id="SM00448">
    <property type="entry name" value="REC"/>
    <property type="match status" value="1"/>
</dbReference>
<evidence type="ECO:0000256" key="8">
    <source>
        <dbReference type="ARBA" id="ARBA00022692"/>
    </source>
</evidence>
<keyword evidence="7" id="KW-0808">Transferase</keyword>
<dbReference type="SUPFAM" id="SSF52172">
    <property type="entry name" value="CheY-like"/>
    <property type="match status" value="1"/>
</dbReference>
<reference evidence="24" key="1">
    <citation type="submission" date="2020-07" db="EMBL/GenBank/DDBJ databases">
        <title>Nitrate ammonifying Pseudomonas campi sp. nov. isolated from German agricultural grassland.</title>
        <authorList>
            <person name="Timsy T."/>
            <person name="Ulrich A."/>
            <person name="Spanner T."/>
            <person name="Foesel B."/>
            <person name="Kolb S."/>
            <person name="Horn M.A."/>
            <person name="Behrendt U."/>
        </authorList>
    </citation>
    <scope>NUCLEOTIDE SEQUENCE</scope>
    <source>
        <strain evidence="24">S1-A32-2</strain>
    </source>
</reference>
<evidence type="ECO:0000256" key="4">
    <source>
        <dbReference type="ARBA" id="ARBA00022475"/>
    </source>
</evidence>
<dbReference type="InterPro" id="IPR035965">
    <property type="entry name" value="PAS-like_dom_sf"/>
</dbReference>
<dbReference type="Gene3D" id="3.40.50.2300">
    <property type="match status" value="1"/>
</dbReference>
<feature type="domain" description="PAC" evidence="21">
    <location>
        <begin position="471"/>
        <end position="523"/>
    </location>
</feature>
<dbReference type="KEGG" id="pcam:HNE05_08635"/>
<dbReference type="PROSITE" id="PS50109">
    <property type="entry name" value="HIS_KIN"/>
    <property type="match status" value="1"/>
</dbReference>
<dbReference type="GO" id="GO:0005886">
    <property type="term" value="C:plasma membrane"/>
    <property type="evidence" value="ECO:0007669"/>
    <property type="project" value="UniProtKB-SubCell"/>
</dbReference>
<dbReference type="GO" id="GO:0000155">
    <property type="term" value="F:phosphorelay sensor kinase activity"/>
    <property type="evidence" value="ECO:0007669"/>
    <property type="project" value="InterPro"/>
</dbReference>
<dbReference type="SUPFAM" id="SSF47384">
    <property type="entry name" value="Homodimeric domain of signal transducing histidine kinase"/>
    <property type="match status" value="1"/>
</dbReference>
<evidence type="ECO:0000256" key="10">
    <source>
        <dbReference type="ARBA" id="ARBA00022777"/>
    </source>
</evidence>
<feature type="transmembrane region" description="Helical" evidence="17">
    <location>
        <begin position="123"/>
        <end position="145"/>
    </location>
</feature>
<evidence type="ECO:0000256" key="9">
    <source>
        <dbReference type="ARBA" id="ARBA00022741"/>
    </source>
</evidence>
<dbReference type="AlphaFoldDB" id="A0A6M8FF07"/>
<dbReference type="EC" id="2.7.13.3" evidence="3"/>
<dbReference type="InterPro" id="IPR001789">
    <property type="entry name" value="Sig_transdc_resp-reg_receiver"/>
</dbReference>
<comment type="subcellular location">
    <subcellularLocation>
        <location evidence="2">Cell inner membrane</location>
        <topology evidence="2">Multi-pass membrane protein</topology>
    </subcellularLocation>
</comment>
<dbReference type="FunFam" id="3.30.565.10:FF:000010">
    <property type="entry name" value="Sensor histidine kinase RcsC"/>
    <property type="match status" value="1"/>
</dbReference>
<evidence type="ECO:0000256" key="11">
    <source>
        <dbReference type="ARBA" id="ARBA00022840"/>
    </source>
</evidence>
<dbReference type="Gene3D" id="3.30.450.20">
    <property type="entry name" value="PAS domain"/>
    <property type="match status" value="3"/>
</dbReference>
<dbReference type="CDD" id="cd00130">
    <property type="entry name" value="PAS"/>
    <property type="match status" value="3"/>
</dbReference>
<dbReference type="InterPro" id="IPR036890">
    <property type="entry name" value="HATPase_C_sf"/>
</dbReference>
<dbReference type="Pfam" id="PF08447">
    <property type="entry name" value="PAS_3"/>
    <property type="match status" value="2"/>
</dbReference>
<evidence type="ECO:0000256" key="6">
    <source>
        <dbReference type="ARBA" id="ARBA00022553"/>
    </source>
</evidence>
<evidence type="ECO:0000256" key="2">
    <source>
        <dbReference type="ARBA" id="ARBA00004429"/>
    </source>
</evidence>
<dbReference type="GO" id="GO:0005524">
    <property type="term" value="F:ATP binding"/>
    <property type="evidence" value="ECO:0007669"/>
    <property type="project" value="UniProtKB-KW"/>
</dbReference>
<evidence type="ECO:0000256" key="14">
    <source>
        <dbReference type="ARBA" id="ARBA00023136"/>
    </source>
</evidence>
<feature type="transmembrane region" description="Helical" evidence="17">
    <location>
        <begin position="190"/>
        <end position="211"/>
    </location>
</feature>
<dbReference type="InterPro" id="IPR003594">
    <property type="entry name" value="HATPase_dom"/>
</dbReference>
<keyword evidence="8 17" id="KW-0812">Transmembrane</keyword>
<dbReference type="InterPro" id="IPR004358">
    <property type="entry name" value="Sig_transdc_His_kin-like_C"/>
</dbReference>
<dbReference type="PRINTS" id="PR00344">
    <property type="entry name" value="BCTRLSENSOR"/>
</dbReference>
<proteinExistence type="predicted"/>
<keyword evidence="5" id="KW-0997">Cell inner membrane</keyword>
<dbReference type="SUPFAM" id="SSF47226">
    <property type="entry name" value="Histidine-containing phosphotransfer domain, HPT domain"/>
    <property type="match status" value="1"/>
</dbReference>
<dbReference type="InterPro" id="IPR013655">
    <property type="entry name" value="PAS_fold_3"/>
</dbReference>
<dbReference type="SMART" id="SM00388">
    <property type="entry name" value="HisKA"/>
    <property type="match status" value="1"/>
</dbReference>
<dbReference type="PROSITE" id="PS50113">
    <property type="entry name" value="PAC"/>
    <property type="match status" value="3"/>
</dbReference>
<feature type="transmembrane region" description="Helical" evidence="17">
    <location>
        <begin position="91"/>
        <end position="111"/>
    </location>
</feature>
<dbReference type="CDD" id="cd17546">
    <property type="entry name" value="REC_hyHK_CKI1_RcsC-like"/>
    <property type="match status" value="1"/>
</dbReference>
<accession>A0A6M8FF07</accession>
<dbReference type="Pfam" id="PF01627">
    <property type="entry name" value="Hpt"/>
    <property type="match status" value="1"/>
</dbReference>
<feature type="domain" description="PAC" evidence="21">
    <location>
        <begin position="593"/>
        <end position="645"/>
    </location>
</feature>
<evidence type="ECO:0000259" key="21">
    <source>
        <dbReference type="PROSITE" id="PS50113"/>
    </source>
</evidence>
<dbReference type="SUPFAM" id="SSF55785">
    <property type="entry name" value="PYP-like sensor domain (PAS domain)"/>
    <property type="match status" value="3"/>
</dbReference>
<gene>
    <name evidence="24" type="ORF">HNE05_08635</name>
</gene>
<dbReference type="Proteomes" id="UP000501379">
    <property type="component" value="Chromosome"/>
</dbReference>
<dbReference type="CDD" id="cd00082">
    <property type="entry name" value="HisKA"/>
    <property type="match status" value="1"/>
</dbReference>
<dbReference type="Pfam" id="PF03707">
    <property type="entry name" value="MHYT"/>
    <property type="match status" value="3"/>
</dbReference>
<evidence type="ECO:0000259" key="19">
    <source>
        <dbReference type="PROSITE" id="PS50110"/>
    </source>
</evidence>
<dbReference type="Pfam" id="PF02518">
    <property type="entry name" value="HATPase_c"/>
    <property type="match status" value="1"/>
</dbReference>
<dbReference type="SMART" id="SM00387">
    <property type="entry name" value="HATPase_c"/>
    <property type="match status" value="1"/>
</dbReference>
<feature type="domain" description="PAC" evidence="21">
    <location>
        <begin position="343"/>
        <end position="393"/>
    </location>
</feature>
<protein>
    <recommendedName>
        <fullName evidence="3">histidine kinase</fullName>
        <ecNumber evidence="3">2.7.13.3</ecNumber>
    </recommendedName>
</protein>
<dbReference type="SUPFAM" id="SSF55874">
    <property type="entry name" value="ATPase domain of HSP90 chaperone/DNA topoisomerase II/histidine kinase"/>
    <property type="match status" value="1"/>
</dbReference>
<feature type="domain" description="HPt" evidence="22">
    <location>
        <begin position="1051"/>
        <end position="1144"/>
    </location>
</feature>
<evidence type="ECO:0000256" key="17">
    <source>
        <dbReference type="PROSITE-ProRule" id="PRU00244"/>
    </source>
</evidence>
<dbReference type="InterPro" id="IPR003661">
    <property type="entry name" value="HisK_dim/P_dom"/>
</dbReference>
<feature type="transmembrane region" description="Helical" evidence="17">
    <location>
        <begin position="59"/>
        <end position="85"/>
    </location>
</feature>
<evidence type="ECO:0000256" key="7">
    <source>
        <dbReference type="ARBA" id="ARBA00022679"/>
    </source>
</evidence>
<dbReference type="PROSITE" id="PS50924">
    <property type="entry name" value="MHYT"/>
    <property type="match status" value="1"/>
</dbReference>
<dbReference type="FunFam" id="1.10.287.130:FF:000004">
    <property type="entry name" value="Ethylene receptor 1"/>
    <property type="match status" value="1"/>
</dbReference>
<evidence type="ECO:0000256" key="5">
    <source>
        <dbReference type="ARBA" id="ARBA00022519"/>
    </source>
</evidence>
<keyword evidence="25" id="KW-1185">Reference proteome</keyword>
<evidence type="ECO:0000259" key="18">
    <source>
        <dbReference type="PROSITE" id="PS50109"/>
    </source>
</evidence>
<dbReference type="InterPro" id="IPR013767">
    <property type="entry name" value="PAS_fold"/>
</dbReference>